<keyword evidence="2" id="KW-1185">Reference proteome</keyword>
<name>A0ABR3WXK7_9PEZI</name>
<gene>
    <name evidence="1" type="ORF">VTK73DRAFT_3694</name>
</gene>
<evidence type="ECO:0000313" key="2">
    <source>
        <dbReference type="Proteomes" id="UP001586593"/>
    </source>
</evidence>
<proteinExistence type="predicted"/>
<dbReference type="EMBL" id="JAZHXJ010000217">
    <property type="protein sequence ID" value="KAL1868428.1"/>
    <property type="molecule type" value="Genomic_DNA"/>
</dbReference>
<accession>A0ABR3WXK7</accession>
<dbReference type="Proteomes" id="UP001586593">
    <property type="component" value="Unassembled WGS sequence"/>
</dbReference>
<organism evidence="1 2">
    <name type="scientific">Phialemonium thermophilum</name>
    <dbReference type="NCBI Taxonomy" id="223376"/>
    <lineage>
        <taxon>Eukaryota</taxon>
        <taxon>Fungi</taxon>
        <taxon>Dikarya</taxon>
        <taxon>Ascomycota</taxon>
        <taxon>Pezizomycotina</taxon>
        <taxon>Sordariomycetes</taxon>
        <taxon>Sordariomycetidae</taxon>
        <taxon>Cephalothecales</taxon>
        <taxon>Cephalothecaceae</taxon>
        <taxon>Phialemonium</taxon>
    </lineage>
</organism>
<sequence length="150" mass="16328">MHGCLIPIILISSKGRARPCRHSVPVTSETIPIVGTAFCTVCATGRGEIAERVKASPFANDAPSNHLLGSGKSQGDDSCQTQETVHIRHYSEQEKQASRRAHFFQQLSWSSGLGVHITIASSSLQWLAEPGTSPTRTGPFVDFFPRITQR</sequence>
<reference evidence="1 2" key="1">
    <citation type="journal article" date="2024" name="Commun. Biol.">
        <title>Comparative genomic analysis of thermophilic fungi reveals convergent evolutionary adaptations and gene losses.</title>
        <authorList>
            <person name="Steindorff A.S."/>
            <person name="Aguilar-Pontes M.V."/>
            <person name="Robinson A.J."/>
            <person name="Andreopoulos B."/>
            <person name="LaButti K."/>
            <person name="Kuo A."/>
            <person name="Mondo S."/>
            <person name="Riley R."/>
            <person name="Otillar R."/>
            <person name="Haridas S."/>
            <person name="Lipzen A."/>
            <person name="Grimwood J."/>
            <person name="Schmutz J."/>
            <person name="Clum A."/>
            <person name="Reid I.D."/>
            <person name="Moisan M.C."/>
            <person name="Butler G."/>
            <person name="Nguyen T.T.M."/>
            <person name="Dewar K."/>
            <person name="Conant G."/>
            <person name="Drula E."/>
            <person name="Henrissat B."/>
            <person name="Hansel C."/>
            <person name="Singer S."/>
            <person name="Hutchinson M.I."/>
            <person name="de Vries R.P."/>
            <person name="Natvig D.O."/>
            <person name="Powell A.J."/>
            <person name="Tsang A."/>
            <person name="Grigoriev I.V."/>
        </authorList>
    </citation>
    <scope>NUCLEOTIDE SEQUENCE [LARGE SCALE GENOMIC DNA]</scope>
    <source>
        <strain evidence="1 2">ATCC 24622</strain>
    </source>
</reference>
<comment type="caution">
    <text evidence="1">The sequence shown here is derived from an EMBL/GenBank/DDBJ whole genome shotgun (WGS) entry which is preliminary data.</text>
</comment>
<evidence type="ECO:0000313" key="1">
    <source>
        <dbReference type="EMBL" id="KAL1868428.1"/>
    </source>
</evidence>
<protein>
    <submittedName>
        <fullName evidence="1">Uncharacterized protein</fullName>
    </submittedName>
</protein>